<proteinExistence type="predicted"/>
<dbReference type="OrthoDB" id="1430424at2759"/>
<feature type="domain" description="DUF7745" evidence="1">
    <location>
        <begin position="5"/>
        <end position="83"/>
    </location>
</feature>
<accession>A0A7J8VXV4</accession>
<reference evidence="2 3" key="1">
    <citation type="journal article" date="2019" name="Genome Biol. Evol.">
        <title>Insights into the evolution of the New World diploid cottons (Gossypium, subgenus Houzingenia) based on genome sequencing.</title>
        <authorList>
            <person name="Grover C.E."/>
            <person name="Arick M.A. 2nd"/>
            <person name="Thrash A."/>
            <person name="Conover J.L."/>
            <person name="Sanders W.S."/>
            <person name="Peterson D.G."/>
            <person name="Frelichowski J.E."/>
            <person name="Scheffler J.A."/>
            <person name="Scheffler B.E."/>
            <person name="Wendel J.F."/>
        </authorList>
    </citation>
    <scope>NUCLEOTIDE SEQUENCE [LARGE SCALE GENOMIC DNA]</scope>
    <source>
        <strain evidence="2">57</strain>
        <tissue evidence="2">Leaf</tissue>
    </source>
</reference>
<gene>
    <name evidence="2" type="ORF">Goklo_000698</name>
</gene>
<dbReference type="Pfam" id="PF24924">
    <property type="entry name" value="DUF7745"/>
    <property type="match status" value="2"/>
</dbReference>
<feature type="non-terminal residue" evidence="2">
    <location>
        <position position="195"/>
    </location>
</feature>
<evidence type="ECO:0000313" key="3">
    <source>
        <dbReference type="Proteomes" id="UP000593573"/>
    </source>
</evidence>
<dbReference type="AlphaFoldDB" id="A0A7J8VXV4"/>
<dbReference type="PANTHER" id="PTHR48200">
    <property type="entry name" value="PROTEIN, PUTATIVE-RELATED"/>
    <property type="match status" value="1"/>
</dbReference>
<evidence type="ECO:0000259" key="1">
    <source>
        <dbReference type="Pfam" id="PF24924"/>
    </source>
</evidence>
<protein>
    <recommendedName>
        <fullName evidence="1">DUF7745 domain-containing protein</fullName>
    </recommendedName>
</protein>
<sequence>DDEIKQLFYFNYGDLPYLLDIKVDKNLFRALAQFCNPAYSCFTFGKVDLVPTVEDYTTLLRCPEIQTDNAYSRAVSVPILSNLVLAHPDMKKRVDVFALGIYGLVVFPKALGHIDEAVSDLFDQLNKRVTPVSAILAETFRSLNACQRTGEGRFIGCAQLLLAWFHSHFWKVEKVSYRIFSETYSLLKELVATPR</sequence>
<evidence type="ECO:0000313" key="2">
    <source>
        <dbReference type="EMBL" id="MBA0667641.1"/>
    </source>
</evidence>
<dbReference type="Proteomes" id="UP000593573">
    <property type="component" value="Unassembled WGS sequence"/>
</dbReference>
<organism evidence="2 3">
    <name type="scientific">Gossypium klotzschianum</name>
    <dbReference type="NCBI Taxonomy" id="34286"/>
    <lineage>
        <taxon>Eukaryota</taxon>
        <taxon>Viridiplantae</taxon>
        <taxon>Streptophyta</taxon>
        <taxon>Embryophyta</taxon>
        <taxon>Tracheophyta</taxon>
        <taxon>Spermatophyta</taxon>
        <taxon>Magnoliopsida</taxon>
        <taxon>eudicotyledons</taxon>
        <taxon>Gunneridae</taxon>
        <taxon>Pentapetalae</taxon>
        <taxon>rosids</taxon>
        <taxon>malvids</taxon>
        <taxon>Malvales</taxon>
        <taxon>Malvaceae</taxon>
        <taxon>Malvoideae</taxon>
        <taxon>Gossypium</taxon>
    </lineage>
</organism>
<feature type="domain" description="DUF7745" evidence="1">
    <location>
        <begin position="86"/>
        <end position="172"/>
    </location>
</feature>
<comment type="caution">
    <text evidence="2">The sequence shown here is derived from an EMBL/GenBank/DDBJ whole genome shotgun (WGS) entry which is preliminary data.</text>
</comment>
<name>A0A7J8VXV4_9ROSI</name>
<dbReference type="InterPro" id="IPR056647">
    <property type="entry name" value="DUF7745"/>
</dbReference>
<keyword evidence="3" id="KW-1185">Reference proteome</keyword>
<dbReference type="PANTHER" id="PTHR48200:SF1">
    <property type="entry name" value="AMINOTRANSFERASE-LIKE PLANT MOBILE DOMAIN-CONTAINING PROTEIN"/>
    <property type="match status" value="1"/>
</dbReference>
<dbReference type="EMBL" id="JABFAB010000013">
    <property type="protein sequence ID" value="MBA0667641.1"/>
    <property type="molecule type" value="Genomic_DNA"/>
</dbReference>